<keyword evidence="1" id="KW-0808">Transferase</keyword>
<comment type="caution">
    <text evidence="1">The sequence shown here is derived from an EMBL/GenBank/DDBJ whole genome shotgun (WGS) entry which is preliminary data.</text>
</comment>
<keyword evidence="2" id="KW-1185">Reference proteome</keyword>
<dbReference type="Proteomes" id="UP000316603">
    <property type="component" value="Unassembled WGS sequence"/>
</dbReference>
<dbReference type="RefSeq" id="WP_145867540.1">
    <property type="nucleotide sequence ID" value="NZ_BNCE01000001.1"/>
</dbReference>
<protein>
    <submittedName>
        <fullName evidence="1">Lecithin:cholesterol acyltransferase</fullName>
    </submittedName>
</protein>
<dbReference type="GO" id="GO:0006629">
    <property type="term" value="P:lipid metabolic process"/>
    <property type="evidence" value="ECO:0007669"/>
    <property type="project" value="InterPro"/>
</dbReference>
<accession>A0A561TEM0</accession>
<reference evidence="1 2" key="1">
    <citation type="submission" date="2019-06" db="EMBL/GenBank/DDBJ databases">
        <title>Sequencing the genomes of 1000 actinobacteria strains.</title>
        <authorList>
            <person name="Klenk H.-P."/>
        </authorList>
    </citation>
    <scope>NUCLEOTIDE SEQUENCE [LARGE SCALE GENOMIC DNA]</scope>
    <source>
        <strain evidence="1 2">DSM 41695</strain>
    </source>
</reference>
<dbReference type="AlphaFoldDB" id="A0A561TEM0"/>
<dbReference type="PANTHER" id="PTHR11440">
    <property type="entry name" value="LECITHIN-CHOLESTEROL ACYLTRANSFERASE-RELATED"/>
    <property type="match status" value="1"/>
</dbReference>
<organism evidence="1 2">
    <name type="scientific">Streptomyces capillispiralis</name>
    <dbReference type="NCBI Taxonomy" id="68182"/>
    <lineage>
        <taxon>Bacteria</taxon>
        <taxon>Bacillati</taxon>
        <taxon>Actinomycetota</taxon>
        <taxon>Actinomycetes</taxon>
        <taxon>Kitasatosporales</taxon>
        <taxon>Streptomycetaceae</taxon>
        <taxon>Streptomyces</taxon>
    </lineage>
</organism>
<keyword evidence="1" id="KW-0012">Acyltransferase</keyword>
<dbReference type="SUPFAM" id="SSF53474">
    <property type="entry name" value="alpha/beta-Hydrolases"/>
    <property type="match status" value="1"/>
</dbReference>
<dbReference type="EMBL" id="VIWV01000001">
    <property type="protein sequence ID" value="TWF85556.1"/>
    <property type="molecule type" value="Genomic_DNA"/>
</dbReference>
<dbReference type="InterPro" id="IPR029058">
    <property type="entry name" value="AB_hydrolase_fold"/>
</dbReference>
<dbReference type="GO" id="GO:0008374">
    <property type="term" value="F:O-acyltransferase activity"/>
    <property type="evidence" value="ECO:0007669"/>
    <property type="project" value="InterPro"/>
</dbReference>
<gene>
    <name evidence="1" type="ORF">FHX78_112508</name>
</gene>
<evidence type="ECO:0000313" key="2">
    <source>
        <dbReference type="Proteomes" id="UP000316603"/>
    </source>
</evidence>
<dbReference type="Gene3D" id="3.40.50.1820">
    <property type="entry name" value="alpha/beta hydrolase"/>
    <property type="match status" value="1"/>
</dbReference>
<dbReference type="OrthoDB" id="8871309at2"/>
<sequence>MEHDLVVFVPGLLGSRLVRDGRDLWGEAGDALLGSRPSPAALADLALPPGLGDEPPEDRFRVTADGLTTAPDSMPGLLSCMGHPGIRAALGDPVDGQYVPFAYDWRLSHRLVAARLKERVERELTRWTERVDAHHPGRPDDPKVVLVCHSTGGLAGRYYLECLGGRETARTLVTLGTPHQGVPRAVRFLTGHAVGDGADARALGEVLRDFALTLPSVAQLLPYDDAVRVTGKSRPRRLDDRRYPVPGLPSEAVADAFSFHRRFHAAREAHRRTDAGGRLPYDVYCLGSTAHPTLRTVGLSSDGRHLAAQSDGFGPGDGTVPRDSAVAEWALRDPADMLWTDARHADLAGTEALGGKLIAIRKGAAVTANLAGDARITLHAPSEAVAGRPFEASVLGVNLADRRPRVVMRRIGTRAGDEVVFARDTAGRFRAELTGGPGKWMVEARVERPNGADRKVVTLYTA</sequence>
<dbReference type="Pfam" id="PF02450">
    <property type="entry name" value="LCAT"/>
    <property type="match status" value="1"/>
</dbReference>
<evidence type="ECO:0000313" key="1">
    <source>
        <dbReference type="EMBL" id="TWF85556.1"/>
    </source>
</evidence>
<dbReference type="InterPro" id="IPR003386">
    <property type="entry name" value="LACT/PDAT_acylTrfase"/>
</dbReference>
<name>A0A561TEM0_9ACTN</name>
<proteinExistence type="predicted"/>